<dbReference type="SUPFAM" id="SSF48239">
    <property type="entry name" value="Terpenoid cyclases/Protein prenyltransferases"/>
    <property type="match status" value="1"/>
</dbReference>
<accession>W6MKJ1</accession>
<dbReference type="Gene3D" id="1.50.10.20">
    <property type="match status" value="1"/>
</dbReference>
<dbReference type="GO" id="GO:0004662">
    <property type="term" value="F:CAAX-protein geranylgeranyltransferase activity"/>
    <property type="evidence" value="ECO:0007669"/>
    <property type="project" value="EnsemblFungi"/>
</dbReference>
<dbReference type="PANTHER" id="PTHR11774">
    <property type="entry name" value="GERANYLGERANYL TRANSFERASE TYPE BETA SUBUNIT"/>
    <property type="match status" value="1"/>
</dbReference>
<evidence type="ECO:0000256" key="3">
    <source>
        <dbReference type="ARBA" id="ARBA00022602"/>
    </source>
</evidence>
<dbReference type="GO" id="GO:0005953">
    <property type="term" value="C:CAAX-protein geranylgeranyltransferase complex"/>
    <property type="evidence" value="ECO:0007669"/>
    <property type="project" value="EnsemblFungi"/>
</dbReference>
<keyword evidence="6" id="KW-0677">Repeat</keyword>
<keyword evidence="4" id="KW-0808">Transferase</keyword>
<dbReference type="STRING" id="1382522.W6MKJ1"/>
<evidence type="ECO:0000256" key="5">
    <source>
        <dbReference type="ARBA" id="ARBA00022723"/>
    </source>
</evidence>
<dbReference type="Pfam" id="PF00432">
    <property type="entry name" value="Prenyltrans"/>
    <property type="match status" value="1"/>
</dbReference>
<dbReference type="EMBL" id="HG793125">
    <property type="protein sequence ID" value="CDK25237.1"/>
    <property type="molecule type" value="Genomic_DNA"/>
</dbReference>
<dbReference type="InterPro" id="IPR001330">
    <property type="entry name" value="Prenyltrans"/>
</dbReference>
<comment type="similarity">
    <text evidence="2">Belongs to the protein prenyltransferase subunit beta family.</text>
</comment>
<comment type="cofactor">
    <cofactor evidence="1">
        <name>Zn(2+)</name>
        <dbReference type="ChEBI" id="CHEBI:29105"/>
    </cofactor>
</comment>
<evidence type="ECO:0000256" key="2">
    <source>
        <dbReference type="ARBA" id="ARBA00010497"/>
    </source>
</evidence>
<keyword evidence="3" id="KW-0637">Prenyltransferase</keyword>
<dbReference type="HOGENOM" id="CLU_028946_2_1_1"/>
<dbReference type="InterPro" id="IPR008930">
    <property type="entry name" value="Terpenoid_cyclase/PrenylTrfase"/>
</dbReference>
<evidence type="ECO:0000256" key="4">
    <source>
        <dbReference type="ARBA" id="ARBA00022679"/>
    </source>
</evidence>
<proteinExistence type="inferred from homology"/>
<dbReference type="Proteomes" id="UP000019384">
    <property type="component" value="Unassembled WGS sequence"/>
</dbReference>
<evidence type="ECO:0000313" key="10">
    <source>
        <dbReference type="Proteomes" id="UP000019384"/>
    </source>
</evidence>
<dbReference type="AlphaFoldDB" id="W6MKJ1"/>
<dbReference type="OrthoDB" id="24893at2759"/>
<feature type="domain" description="Prenyltransferase alpha-alpha toroid" evidence="8">
    <location>
        <begin position="5"/>
        <end position="351"/>
    </location>
</feature>
<evidence type="ECO:0000256" key="7">
    <source>
        <dbReference type="ARBA" id="ARBA00022833"/>
    </source>
</evidence>
<evidence type="ECO:0000259" key="8">
    <source>
        <dbReference type="Pfam" id="PF00432"/>
    </source>
</evidence>
<dbReference type="InterPro" id="IPR045089">
    <property type="entry name" value="PGGT1B-like"/>
</dbReference>
<sequence length="364" mass="40208">MSEILKEKHVKFFRRCINMWPEAYEAHDSNKMAIVYFSLAGLDVLGALHKEKGDDGYEKYEIERREAIDWVYSHLVPSGSGFRGSFTYDLGTQDESGSYDPPNLAATGFALQILLTLRDESMKERLDKEKIMGFVKSCQQSDGQFCPIVDVDGQPFGDTDLRYCMIAATIRKILKYQSGGASDINIEMLSKFTLSTMGCDGGMASTALTLGESHAGLTFCGLNTLALLGKLDLEDKRWDDTVDWLVHRQISADMAVDSLDAGGFNGRENKRADTCYVFWVLGSLVVLGNKEVLIDVESAKVFLLDHMQDTLLGGFAKGHGETPDPYHSFLGLAALSILKAKGLQSVDVELVITKGAKEFYETAI</sequence>
<dbReference type="PANTHER" id="PTHR11774:SF4">
    <property type="entry name" value="GERANYLGERANYL TRANSFERASE TYPE-1 SUBUNIT BETA"/>
    <property type="match status" value="1"/>
</dbReference>
<protein>
    <recommendedName>
        <fullName evidence="8">Prenyltransferase alpha-alpha toroid domain-containing protein</fullName>
    </recommendedName>
</protein>
<dbReference type="GeneID" id="34518637"/>
<name>W6MKJ1_9ASCO</name>
<keyword evidence="10" id="KW-1185">Reference proteome</keyword>
<evidence type="ECO:0000256" key="6">
    <source>
        <dbReference type="ARBA" id="ARBA00022737"/>
    </source>
</evidence>
<organism evidence="9 10">
    <name type="scientific">Kuraishia capsulata CBS 1993</name>
    <dbReference type="NCBI Taxonomy" id="1382522"/>
    <lineage>
        <taxon>Eukaryota</taxon>
        <taxon>Fungi</taxon>
        <taxon>Dikarya</taxon>
        <taxon>Ascomycota</taxon>
        <taxon>Saccharomycotina</taxon>
        <taxon>Pichiomycetes</taxon>
        <taxon>Pichiales</taxon>
        <taxon>Pichiaceae</taxon>
        <taxon>Kuraishia</taxon>
    </lineage>
</organism>
<evidence type="ECO:0000313" key="9">
    <source>
        <dbReference type="EMBL" id="CDK25237.1"/>
    </source>
</evidence>
<keyword evidence="5" id="KW-0479">Metal-binding</keyword>
<reference evidence="9" key="2">
    <citation type="submission" date="2014-02" db="EMBL/GenBank/DDBJ databases">
        <title>Complete DNA sequence of /Kuraishia capsulata/ illustrates novel genomic features among budding yeasts (/Saccharomycotina/).</title>
        <authorList>
            <person name="Morales L."/>
            <person name="Noel B."/>
            <person name="Porcel B."/>
            <person name="Marcet-Houben M."/>
            <person name="Hullo M-F."/>
            <person name="Sacerdot C."/>
            <person name="Tekaia F."/>
            <person name="Leh-Louis V."/>
            <person name="Despons L."/>
            <person name="Khanna V."/>
            <person name="Aury J-M."/>
            <person name="Barbe V."/>
            <person name="Couloux A."/>
            <person name="Labadie K."/>
            <person name="Pelletier E."/>
            <person name="Souciet J-L."/>
            <person name="Boekhout T."/>
            <person name="Gabaldon T."/>
            <person name="Wincker P."/>
            <person name="Dujon B."/>
        </authorList>
    </citation>
    <scope>NUCLEOTIDE SEQUENCE</scope>
    <source>
        <strain evidence="9">CBS 1993</strain>
    </source>
</reference>
<evidence type="ECO:0000256" key="1">
    <source>
        <dbReference type="ARBA" id="ARBA00001947"/>
    </source>
</evidence>
<reference evidence="9" key="1">
    <citation type="submission" date="2013-12" db="EMBL/GenBank/DDBJ databases">
        <authorList>
            <person name="Genoscope - CEA"/>
        </authorList>
    </citation>
    <scope>NUCLEOTIDE SEQUENCE</scope>
    <source>
        <strain evidence="9">CBS 1993</strain>
    </source>
</reference>
<dbReference type="GO" id="GO:0046872">
    <property type="term" value="F:metal ion binding"/>
    <property type="evidence" value="ECO:0007669"/>
    <property type="project" value="UniProtKB-KW"/>
</dbReference>
<dbReference type="RefSeq" id="XP_022457249.1">
    <property type="nucleotide sequence ID" value="XM_022605819.1"/>
</dbReference>
<gene>
    <name evidence="9" type="ORF">KUCA_T00001204001</name>
</gene>
<keyword evidence="7" id="KW-0862">Zinc</keyword>